<dbReference type="EMBL" id="HACM01004172">
    <property type="protein sequence ID" value="CRZ04614.1"/>
    <property type="molecule type" value="Transcribed_RNA"/>
</dbReference>
<reference evidence="1" key="1">
    <citation type="submission" date="2015-04" db="EMBL/GenBank/DDBJ databases">
        <title>The genome sequence of the plant pathogenic Rhizarian Plasmodiophora brassicae reveals insights in its biotrophic life cycle and the origin of chitin synthesis.</title>
        <authorList>
            <person name="Schwelm A."/>
            <person name="Fogelqvist J."/>
            <person name="Knaust A."/>
            <person name="Julke S."/>
            <person name="Lilja T."/>
            <person name="Dhandapani V."/>
            <person name="Bonilla-Rosso G."/>
            <person name="Karlsson M."/>
            <person name="Shevchenko A."/>
            <person name="Choi S.R."/>
            <person name="Kim H.G."/>
            <person name="Park J.Y."/>
            <person name="Lim Y.P."/>
            <person name="Ludwig-Muller J."/>
            <person name="Dixelius C."/>
        </authorList>
    </citation>
    <scope>NUCLEOTIDE SEQUENCE</scope>
    <source>
        <tissue evidence="1">Potato root galls</tissue>
    </source>
</reference>
<name>A0A0H5R8E9_9EUKA</name>
<feature type="non-terminal residue" evidence="1">
    <location>
        <position position="140"/>
    </location>
</feature>
<dbReference type="AlphaFoldDB" id="A0A0H5R8E9"/>
<accession>A0A0H5R8E9</accession>
<sequence>LLSEISDIISTSSSAYSPAAKSALSLLQDEATQFLETSAETIWSLSRPVDQDTFGQLLHTISDLLSNDRSRELSLSHNSFSCALERFVSGRNVDCIRHASGDVPYMDFSTLISVWLSSQAVSDFSRFSDGGPVDPVLLDL</sequence>
<proteinExistence type="predicted"/>
<feature type="non-terminal residue" evidence="1">
    <location>
        <position position="1"/>
    </location>
</feature>
<protein>
    <submittedName>
        <fullName evidence="1">Uncharacterized protein</fullName>
    </submittedName>
</protein>
<evidence type="ECO:0000313" key="1">
    <source>
        <dbReference type="EMBL" id="CRZ04614.1"/>
    </source>
</evidence>
<organism evidence="1">
    <name type="scientific">Spongospora subterranea</name>
    <dbReference type="NCBI Taxonomy" id="70186"/>
    <lineage>
        <taxon>Eukaryota</taxon>
        <taxon>Sar</taxon>
        <taxon>Rhizaria</taxon>
        <taxon>Endomyxa</taxon>
        <taxon>Phytomyxea</taxon>
        <taxon>Plasmodiophorida</taxon>
        <taxon>Plasmodiophoridae</taxon>
        <taxon>Spongospora</taxon>
    </lineage>
</organism>